<dbReference type="Proteomes" id="UP000593567">
    <property type="component" value="Unassembled WGS sequence"/>
</dbReference>
<feature type="compositionally biased region" description="Acidic residues" evidence="1">
    <location>
        <begin position="1"/>
        <end position="13"/>
    </location>
</feature>
<feature type="region of interest" description="Disordered" evidence="1">
    <location>
        <begin position="1"/>
        <end position="157"/>
    </location>
</feature>
<sequence>MDDFLDDDSEESGDGGSSSSNSNEIFSEENSNTEDSDIEEPPPDVLANSNDKSEMEGKSEDEEVSPIKRRRSQNQINSDDSDCCTGVLSSGSESSSPEVIHPKQRKRRKKFKRVLMVPDSQDAEDKTGNENLEQNSEHASDVQVLSSSGEDDMSDFIVSDSDSVKNTAKDQLMDPKQAFSVIVESMILRSRDDDFFTSSDFRENDGITTAFRKVFDPLLLLEKDVRSQAWSKQFATALEYPKISSWSKEIPVFKSARRVTELNATPHRKSA</sequence>
<accession>A0A7J7IW01</accession>
<reference evidence="2" key="1">
    <citation type="submission" date="2020-06" db="EMBL/GenBank/DDBJ databases">
        <title>Draft genome of Bugula neritina, a colonial animal packing powerful symbionts and potential medicines.</title>
        <authorList>
            <person name="Rayko M."/>
        </authorList>
    </citation>
    <scope>NUCLEOTIDE SEQUENCE [LARGE SCALE GENOMIC DNA]</scope>
    <source>
        <strain evidence="2">Kwan_BN1</strain>
    </source>
</reference>
<feature type="compositionally biased region" description="Acidic residues" evidence="1">
    <location>
        <begin position="31"/>
        <end position="42"/>
    </location>
</feature>
<evidence type="ECO:0000256" key="1">
    <source>
        <dbReference type="SAM" id="MobiDB-lite"/>
    </source>
</evidence>
<feature type="compositionally biased region" description="Basic residues" evidence="1">
    <location>
        <begin position="102"/>
        <end position="113"/>
    </location>
</feature>
<evidence type="ECO:0000313" key="3">
    <source>
        <dbReference type="Proteomes" id="UP000593567"/>
    </source>
</evidence>
<gene>
    <name evidence="2" type="ORF">EB796_024281</name>
</gene>
<name>A0A7J7IW01_BUGNE</name>
<evidence type="ECO:0000313" key="2">
    <source>
        <dbReference type="EMBL" id="KAF6017408.1"/>
    </source>
</evidence>
<feature type="compositionally biased region" description="Low complexity" evidence="1">
    <location>
        <begin position="17"/>
        <end position="30"/>
    </location>
</feature>
<keyword evidence="3" id="KW-1185">Reference proteome</keyword>
<dbReference type="EMBL" id="VXIV02003400">
    <property type="protein sequence ID" value="KAF6017408.1"/>
    <property type="molecule type" value="Genomic_DNA"/>
</dbReference>
<dbReference type="AlphaFoldDB" id="A0A7J7IW01"/>
<organism evidence="2 3">
    <name type="scientific">Bugula neritina</name>
    <name type="common">Brown bryozoan</name>
    <name type="synonym">Sertularia neritina</name>
    <dbReference type="NCBI Taxonomy" id="10212"/>
    <lineage>
        <taxon>Eukaryota</taxon>
        <taxon>Metazoa</taxon>
        <taxon>Spiralia</taxon>
        <taxon>Lophotrochozoa</taxon>
        <taxon>Bryozoa</taxon>
        <taxon>Gymnolaemata</taxon>
        <taxon>Cheilostomatida</taxon>
        <taxon>Flustrina</taxon>
        <taxon>Buguloidea</taxon>
        <taxon>Bugulidae</taxon>
        <taxon>Bugula</taxon>
    </lineage>
</organism>
<proteinExistence type="predicted"/>
<comment type="caution">
    <text evidence="2">The sequence shown here is derived from an EMBL/GenBank/DDBJ whole genome shotgun (WGS) entry which is preliminary data.</text>
</comment>
<protein>
    <submittedName>
        <fullName evidence="2">Uncharacterized protein</fullName>
    </submittedName>
</protein>